<sequence length="100" mass="10361">MNEQKSTDRSGSQTDPAARDTGSQDIHQSNDVAGGLPRSPGGSGPRSEGQEWTPGQSVKDDKNPVHESNDVAGGLPKSPAGANKLAGDRKMDDDTGFSRG</sequence>
<organism evidence="2 3">
    <name type="scientific">Massilia yuzhufengensis</name>
    <dbReference type="NCBI Taxonomy" id="1164594"/>
    <lineage>
        <taxon>Bacteria</taxon>
        <taxon>Pseudomonadati</taxon>
        <taxon>Pseudomonadota</taxon>
        <taxon>Betaproteobacteria</taxon>
        <taxon>Burkholderiales</taxon>
        <taxon>Oxalobacteraceae</taxon>
        <taxon>Telluria group</taxon>
        <taxon>Massilia</taxon>
    </lineage>
</organism>
<dbReference type="AlphaFoldDB" id="A0A1I1NDM8"/>
<dbReference type="STRING" id="1164594.SAMN05216204_11333"/>
<feature type="compositionally biased region" description="Polar residues" evidence="1">
    <location>
        <begin position="9"/>
        <end position="31"/>
    </location>
</feature>
<feature type="region of interest" description="Disordered" evidence="1">
    <location>
        <begin position="1"/>
        <end position="100"/>
    </location>
</feature>
<name>A0A1I1NDM8_9BURK</name>
<dbReference type="OrthoDB" id="8759202at2"/>
<keyword evidence="3" id="KW-1185">Reference proteome</keyword>
<accession>A0A1I1NDM8</accession>
<reference evidence="3" key="1">
    <citation type="submission" date="2016-10" db="EMBL/GenBank/DDBJ databases">
        <authorList>
            <person name="Varghese N."/>
            <person name="Submissions S."/>
        </authorList>
    </citation>
    <scope>NUCLEOTIDE SEQUENCE [LARGE SCALE GENOMIC DNA]</scope>
    <source>
        <strain evidence="3">CGMCC 1.12041</strain>
    </source>
</reference>
<evidence type="ECO:0000256" key="1">
    <source>
        <dbReference type="SAM" id="MobiDB-lite"/>
    </source>
</evidence>
<proteinExistence type="predicted"/>
<feature type="compositionally biased region" description="Basic and acidic residues" evidence="1">
    <location>
        <begin position="58"/>
        <end position="69"/>
    </location>
</feature>
<evidence type="ECO:0000313" key="3">
    <source>
        <dbReference type="Proteomes" id="UP000198639"/>
    </source>
</evidence>
<protein>
    <submittedName>
        <fullName evidence="2">Uncharacterized protein</fullName>
    </submittedName>
</protein>
<dbReference type="RefSeq" id="WP_091874915.1">
    <property type="nucleotide sequence ID" value="NZ_FOLD01000013.1"/>
</dbReference>
<evidence type="ECO:0000313" key="2">
    <source>
        <dbReference type="EMBL" id="SFC95486.1"/>
    </source>
</evidence>
<dbReference type="Proteomes" id="UP000198639">
    <property type="component" value="Unassembled WGS sequence"/>
</dbReference>
<dbReference type="EMBL" id="FOLD01000013">
    <property type="protein sequence ID" value="SFC95486.1"/>
    <property type="molecule type" value="Genomic_DNA"/>
</dbReference>
<gene>
    <name evidence="2" type="ORF">SAMN05216204_11333</name>
</gene>